<evidence type="ECO:0000256" key="7">
    <source>
        <dbReference type="ARBA" id="ARBA00022737"/>
    </source>
</evidence>
<keyword evidence="13" id="KW-0829">Tyrosine-protein kinase</keyword>
<feature type="binding site" evidence="22">
    <location>
        <position position="868"/>
    </location>
    <ligand>
        <name>Mg(2+)</name>
        <dbReference type="ChEBI" id="CHEBI:18420"/>
    </ligand>
</feature>
<comment type="function">
    <text evidence="19">Receptor for basic fibroblast growth factor.</text>
</comment>
<feature type="active site" description="Proton acceptor" evidence="20">
    <location>
        <position position="863"/>
    </location>
</feature>
<keyword evidence="9" id="KW-0418">Kinase</keyword>
<dbReference type="InterPro" id="IPR011009">
    <property type="entry name" value="Kinase-like_dom_sf"/>
</dbReference>
<accession>A0A8S1CYL1</accession>
<dbReference type="SUPFAM" id="SSF56112">
    <property type="entry name" value="Protein kinase-like (PK-like)"/>
    <property type="match status" value="1"/>
</dbReference>
<evidence type="ECO:0000256" key="19">
    <source>
        <dbReference type="ARBA" id="ARBA00056965"/>
    </source>
</evidence>
<dbReference type="EC" id="2.7.10.1" evidence="2"/>
<dbReference type="InterPro" id="IPR001245">
    <property type="entry name" value="Ser-Thr/Tyr_kinase_cat_dom"/>
</dbReference>
<dbReference type="InterPro" id="IPR007110">
    <property type="entry name" value="Ig-like_dom"/>
</dbReference>
<keyword evidence="5 26" id="KW-0812">Transmembrane</keyword>
<dbReference type="Pfam" id="PF07679">
    <property type="entry name" value="I-set"/>
    <property type="match status" value="1"/>
</dbReference>
<evidence type="ECO:0000256" key="5">
    <source>
        <dbReference type="ARBA" id="ARBA00022692"/>
    </source>
</evidence>
<evidence type="ECO:0000256" key="23">
    <source>
        <dbReference type="PIRSR" id="PIRSR000615-4"/>
    </source>
</evidence>
<feature type="domain" description="Ig-like" evidence="29">
    <location>
        <begin position="485"/>
        <end position="585"/>
    </location>
</feature>
<dbReference type="InterPro" id="IPR017441">
    <property type="entry name" value="Protein_kinase_ATP_BS"/>
</dbReference>
<feature type="binding site" evidence="21 24">
    <location>
        <position position="754"/>
    </location>
    <ligand>
        <name>ATP</name>
        <dbReference type="ChEBI" id="CHEBI:30616"/>
    </ligand>
</feature>
<evidence type="ECO:0000256" key="26">
    <source>
        <dbReference type="SAM" id="Phobius"/>
    </source>
</evidence>
<feature type="signal peptide" evidence="27">
    <location>
        <begin position="1"/>
        <end position="19"/>
    </location>
</feature>
<dbReference type="InterPro" id="IPR013098">
    <property type="entry name" value="Ig_I-set"/>
</dbReference>
<dbReference type="FunFam" id="2.60.40.10:FF:000016">
    <property type="entry name" value="Fibroblast growth factor receptor"/>
    <property type="match status" value="1"/>
</dbReference>
<name>A0A8S1CYL1_9INSE</name>
<feature type="binding site" evidence="21">
    <location>
        <position position="867"/>
    </location>
    <ligand>
        <name>ATP</name>
        <dbReference type="ChEBI" id="CHEBI:30616"/>
    </ligand>
</feature>
<feature type="domain" description="Ig-like" evidence="29">
    <location>
        <begin position="21"/>
        <end position="109"/>
    </location>
</feature>
<evidence type="ECO:0000256" key="4">
    <source>
        <dbReference type="ARBA" id="ARBA00022679"/>
    </source>
</evidence>
<dbReference type="InterPro" id="IPR008266">
    <property type="entry name" value="Tyr_kinase_AS"/>
</dbReference>
<dbReference type="SUPFAM" id="SSF48726">
    <property type="entry name" value="Immunoglobulin"/>
    <property type="match status" value="5"/>
</dbReference>
<evidence type="ECO:0000256" key="24">
    <source>
        <dbReference type="PROSITE-ProRule" id="PRU10141"/>
    </source>
</evidence>
<feature type="binding site" evidence="21">
    <location>
        <begin position="727"/>
        <end position="734"/>
    </location>
    <ligand>
        <name>ATP</name>
        <dbReference type="ChEBI" id="CHEBI:30616"/>
    </ligand>
</feature>
<dbReference type="PROSITE" id="PS50835">
    <property type="entry name" value="IG_LIKE"/>
    <property type="match status" value="5"/>
</dbReference>
<feature type="domain" description="Ig-like" evidence="29">
    <location>
        <begin position="241"/>
        <end position="342"/>
    </location>
</feature>
<dbReference type="GO" id="GO:0005524">
    <property type="term" value="F:ATP binding"/>
    <property type="evidence" value="ECO:0007669"/>
    <property type="project" value="UniProtKB-UniRule"/>
</dbReference>
<keyword evidence="17" id="KW-0393">Immunoglobulin domain</keyword>
<evidence type="ECO:0000256" key="18">
    <source>
        <dbReference type="ARBA" id="ARBA00051243"/>
    </source>
</evidence>
<keyword evidence="4" id="KW-0808">Transferase</keyword>
<evidence type="ECO:0000256" key="3">
    <source>
        <dbReference type="ARBA" id="ARBA00022553"/>
    </source>
</evidence>
<evidence type="ECO:0000256" key="8">
    <source>
        <dbReference type="ARBA" id="ARBA00022741"/>
    </source>
</evidence>
<evidence type="ECO:0000256" key="1">
    <source>
        <dbReference type="ARBA" id="ARBA00004167"/>
    </source>
</evidence>
<protein>
    <recommendedName>
        <fullName evidence="2">receptor protein-tyrosine kinase</fullName>
        <ecNumber evidence="2">2.7.10.1</ecNumber>
    </recommendedName>
</protein>
<dbReference type="AlphaFoldDB" id="A0A8S1CYL1"/>
<dbReference type="EMBL" id="CADEPI010000082">
    <property type="protein sequence ID" value="CAB3373125.1"/>
    <property type="molecule type" value="Genomic_DNA"/>
</dbReference>
<dbReference type="Gene3D" id="1.10.510.10">
    <property type="entry name" value="Transferase(Phosphotransferase) domain 1"/>
    <property type="match status" value="1"/>
</dbReference>
<dbReference type="SMART" id="SM00408">
    <property type="entry name" value="IGc2"/>
    <property type="match status" value="5"/>
</dbReference>
<feature type="domain" description="Ig-like" evidence="29">
    <location>
        <begin position="150"/>
        <end position="237"/>
    </location>
</feature>
<keyword evidence="8 21" id="KW-0547">Nucleotide-binding</keyword>
<dbReference type="PIRSF" id="PIRSF000615">
    <property type="entry name" value="TyrPK_CSF1-R"/>
    <property type="match status" value="1"/>
</dbReference>
<dbReference type="PRINTS" id="PR00109">
    <property type="entry name" value="TYRKINASE"/>
</dbReference>
<feature type="region of interest" description="Disordered" evidence="25">
    <location>
        <begin position="354"/>
        <end position="379"/>
    </location>
</feature>
<dbReference type="FunFam" id="1.10.510.10:FF:000007">
    <property type="entry name" value="Fibroblast growth factor receptor"/>
    <property type="match status" value="1"/>
</dbReference>
<evidence type="ECO:0000256" key="20">
    <source>
        <dbReference type="PIRSR" id="PIRSR000615-1"/>
    </source>
</evidence>
<comment type="subcellular location">
    <subcellularLocation>
        <location evidence="1">Membrane</location>
        <topology evidence="1">Single-pass membrane protein</topology>
    </subcellularLocation>
</comment>
<dbReference type="GO" id="GO:0043235">
    <property type="term" value="C:receptor complex"/>
    <property type="evidence" value="ECO:0007669"/>
    <property type="project" value="TreeGrafter"/>
</dbReference>
<keyword evidence="12 26" id="KW-0472">Membrane</keyword>
<dbReference type="InterPro" id="IPR020635">
    <property type="entry name" value="Tyr_kinase_cat_dom"/>
</dbReference>
<evidence type="ECO:0000313" key="30">
    <source>
        <dbReference type="EMBL" id="CAB3373125.1"/>
    </source>
</evidence>
<keyword evidence="10 21" id="KW-0067">ATP-binding</keyword>
<evidence type="ECO:0000259" key="28">
    <source>
        <dbReference type="PROSITE" id="PS50011"/>
    </source>
</evidence>
<evidence type="ECO:0000256" key="13">
    <source>
        <dbReference type="ARBA" id="ARBA00023137"/>
    </source>
</evidence>
<dbReference type="PROSITE" id="PS00109">
    <property type="entry name" value="PROTEIN_KINASE_TYR"/>
    <property type="match status" value="1"/>
</dbReference>
<evidence type="ECO:0000256" key="10">
    <source>
        <dbReference type="ARBA" id="ARBA00022840"/>
    </source>
</evidence>
<dbReference type="InterPro" id="IPR050122">
    <property type="entry name" value="RTK"/>
</dbReference>
<dbReference type="SMART" id="SM00406">
    <property type="entry name" value="IGv"/>
    <property type="match status" value="2"/>
</dbReference>
<dbReference type="Pfam" id="PF07714">
    <property type="entry name" value="PK_Tyr_Ser-Thr"/>
    <property type="match status" value="1"/>
</dbReference>
<dbReference type="InterPro" id="IPR013783">
    <property type="entry name" value="Ig-like_fold"/>
</dbReference>
<evidence type="ECO:0000256" key="11">
    <source>
        <dbReference type="ARBA" id="ARBA00022989"/>
    </source>
</evidence>
<evidence type="ECO:0000256" key="15">
    <source>
        <dbReference type="ARBA" id="ARBA00023170"/>
    </source>
</evidence>
<gene>
    <name evidence="30" type="ORF">CLODIP_2_CD11019</name>
</gene>
<feature type="transmembrane region" description="Helical" evidence="26">
    <location>
        <begin position="603"/>
        <end position="627"/>
    </location>
</feature>
<evidence type="ECO:0000256" key="16">
    <source>
        <dbReference type="ARBA" id="ARBA00023180"/>
    </source>
</evidence>
<keyword evidence="22" id="KW-0479">Metal-binding</keyword>
<feature type="region of interest" description="Disordered" evidence="25">
    <location>
        <begin position="1012"/>
        <end position="1035"/>
    </location>
</feature>
<evidence type="ECO:0000256" key="9">
    <source>
        <dbReference type="ARBA" id="ARBA00022777"/>
    </source>
</evidence>
<feature type="domain" description="Ig-like" evidence="29">
    <location>
        <begin position="388"/>
        <end position="460"/>
    </location>
</feature>
<organism evidence="30 31">
    <name type="scientific">Cloeon dipterum</name>
    <dbReference type="NCBI Taxonomy" id="197152"/>
    <lineage>
        <taxon>Eukaryota</taxon>
        <taxon>Metazoa</taxon>
        <taxon>Ecdysozoa</taxon>
        <taxon>Arthropoda</taxon>
        <taxon>Hexapoda</taxon>
        <taxon>Insecta</taxon>
        <taxon>Pterygota</taxon>
        <taxon>Palaeoptera</taxon>
        <taxon>Ephemeroptera</taxon>
        <taxon>Pisciforma</taxon>
        <taxon>Baetidae</taxon>
        <taxon>Cloeon</taxon>
    </lineage>
</organism>
<comment type="catalytic activity">
    <reaction evidence="18">
        <text>L-tyrosyl-[protein] + ATP = O-phospho-L-tyrosyl-[protein] + ADP + H(+)</text>
        <dbReference type="Rhea" id="RHEA:10596"/>
        <dbReference type="Rhea" id="RHEA-COMP:10136"/>
        <dbReference type="Rhea" id="RHEA-COMP:20101"/>
        <dbReference type="ChEBI" id="CHEBI:15378"/>
        <dbReference type="ChEBI" id="CHEBI:30616"/>
        <dbReference type="ChEBI" id="CHEBI:46858"/>
        <dbReference type="ChEBI" id="CHEBI:61978"/>
        <dbReference type="ChEBI" id="CHEBI:456216"/>
        <dbReference type="EC" id="2.7.10.1"/>
    </reaction>
</comment>
<keyword evidence="14" id="KW-1015">Disulfide bond</keyword>
<feature type="compositionally biased region" description="Polar residues" evidence="25">
    <location>
        <begin position="1017"/>
        <end position="1035"/>
    </location>
</feature>
<dbReference type="GO" id="GO:0004714">
    <property type="term" value="F:transmembrane receptor protein tyrosine kinase activity"/>
    <property type="evidence" value="ECO:0007669"/>
    <property type="project" value="UniProtKB-EC"/>
</dbReference>
<feature type="chain" id="PRO_5035857170" description="receptor protein-tyrosine kinase" evidence="27">
    <location>
        <begin position="20"/>
        <end position="1035"/>
    </location>
</feature>
<keyword evidence="31" id="KW-1185">Reference proteome</keyword>
<keyword evidence="7" id="KW-0677">Repeat</keyword>
<feature type="binding site" evidence="22">
    <location>
        <position position="881"/>
    </location>
    <ligand>
        <name>Mg(2+)</name>
        <dbReference type="ChEBI" id="CHEBI:18420"/>
    </ligand>
</feature>
<dbReference type="InterPro" id="IPR003599">
    <property type="entry name" value="Ig_sub"/>
</dbReference>
<dbReference type="GO" id="GO:0046872">
    <property type="term" value="F:metal ion binding"/>
    <property type="evidence" value="ECO:0007669"/>
    <property type="project" value="UniProtKB-KW"/>
</dbReference>
<dbReference type="FunFam" id="3.30.200.20:FF:000593">
    <property type="entry name" value="Predicted protein"/>
    <property type="match status" value="1"/>
</dbReference>
<proteinExistence type="predicted"/>
<keyword evidence="16" id="KW-0325">Glycoprotein</keyword>
<keyword evidence="22" id="KW-0460">Magnesium</keyword>
<dbReference type="InterPro" id="IPR000719">
    <property type="entry name" value="Prot_kinase_dom"/>
</dbReference>
<keyword evidence="15" id="KW-0675">Receptor</keyword>
<dbReference type="PROSITE" id="PS50011">
    <property type="entry name" value="PROTEIN_KINASE_DOM"/>
    <property type="match status" value="1"/>
</dbReference>
<evidence type="ECO:0000256" key="14">
    <source>
        <dbReference type="ARBA" id="ARBA00023157"/>
    </source>
</evidence>
<keyword evidence="11 26" id="KW-1133">Transmembrane helix</keyword>
<comment type="caution">
    <text evidence="30">The sequence shown here is derived from an EMBL/GenBank/DDBJ whole genome shotgun (WGS) entry which is preliminary data.</text>
</comment>
<feature type="site" description="Important for interaction with phosphotyrosine-binding proteins" evidence="23">
    <location>
        <position position="1007"/>
    </location>
</feature>
<dbReference type="GO" id="GO:0007169">
    <property type="term" value="P:cell surface receptor protein tyrosine kinase signaling pathway"/>
    <property type="evidence" value="ECO:0007669"/>
    <property type="project" value="TreeGrafter"/>
</dbReference>
<dbReference type="SMART" id="SM00219">
    <property type="entry name" value="TyrKc"/>
    <property type="match status" value="1"/>
</dbReference>
<reference evidence="30 31" key="1">
    <citation type="submission" date="2020-04" db="EMBL/GenBank/DDBJ databases">
        <authorList>
            <person name="Alioto T."/>
            <person name="Alioto T."/>
            <person name="Gomez Garrido J."/>
        </authorList>
    </citation>
    <scope>NUCLEOTIDE SEQUENCE [LARGE SCALE GENOMIC DNA]</scope>
</reference>
<dbReference type="PROSITE" id="PS00107">
    <property type="entry name" value="PROTEIN_KINASE_ATP"/>
    <property type="match status" value="1"/>
</dbReference>
<evidence type="ECO:0000256" key="12">
    <source>
        <dbReference type="ARBA" id="ARBA00023136"/>
    </source>
</evidence>
<dbReference type="InterPro" id="IPR036179">
    <property type="entry name" value="Ig-like_dom_sf"/>
</dbReference>
<dbReference type="OrthoDB" id="5984265at2759"/>
<dbReference type="FunFam" id="2.60.40.10:FF:000020">
    <property type="entry name" value="Fibroblast growth factor receptor"/>
    <property type="match status" value="1"/>
</dbReference>
<evidence type="ECO:0000256" key="27">
    <source>
        <dbReference type="SAM" id="SignalP"/>
    </source>
</evidence>
<evidence type="ECO:0000256" key="25">
    <source>
        <dbReference type="SAM" id="MobiDB-lite"/>
    </source>
</evidence>
<dbReference type="Gene3D" id="3.30.200.20">
    <property type="entry name" value="Phosphorylase Kinase, domain 1"/>
    <property type="match status" value="1"/>
</dbReference>
<evidence type="ECO:0000256" key="17">
    <source>
        <dbReference type="ARBA" id="ARBA00023319"/>
    </source>
</evidence>
<dbReference type="InterPro" id="IPR003598">
    <property type="entry name" value="Ig_sub2"/>
</dbReference>
<evidence type="ECO:0000256" key="6">
    <source>
        <dbReference type="ARBA" id="ARBA00022729"/>
    </source>
</evidence>
<dbReference type="GO" id="GO:0005886">
    <property type="term" value="C:plasma membrane"/>
    <property type="evidence" value="ECO:0007669"/>
    <property type="project" value="TreeGrafter"/>
</dbReference>
<dbReference type="PANTHER" id="PTHR24416:SF550">
    <property type="entry name" value="FIBROBLAST GROWTH FACTOR RECEPTOR HOMOLOG 1-RELATED"/>
    <property type="match status" value="1"/>
</dbReference>
<keyword evidence="3" id="KW-0597">Phosphoprotein</keyword>
<dbReference type="PANTHER" id="PTHR24416">
    <property type="entry name" value="TYROSINE-PROTEIN KINASE RECEPTOR"/>
    <property type="match status" value="1"/>
</dbReference>
<evidence type="ECO:0000259" key="29">
    <source>
        <dbReference type="PROSITE" id="PS50835"/>
    </source>
</evidence>
<dbReference type="Proteomes" id="UP000494165">
    <property type="component" value="Unassembled WGS sequence"/>
</dbReference>
<dbReference type="InterPro" id="IPR013106">
    <property type="entry name" value="Ig_V-set"/>
</dbReference>
<evidence type="ECO:0000256" key="2">
    <source>
        <dbReference type="ARBA" id="ARBA00011902"/>
    </source>
</evidence>
<sequence>MEIKCYCWLLFVLFCLANAGPRSSRVVQLLASKNTDIVVEAGSKLQIECGAVSSPDNDSSDSTTEQTRTKVKWFKNGKQIVAKGSNIRITRLGLHLKRVRDSDLGDYACIPMDGEWRNVSVRVESAATRPLQPLALALQQEDVQPEDEEPRLEPVTNESFFLTPGQNFEVSCIPSGGRPLPRITWLKNGKLEKELLTAQDKWTLSIPIVTLEDQGRYTCELNNRMGLVRQNFDLFVSDREPIYVSGQEDRSVPMYNFVVFTCRTKGENQVTWIKRSDSEDTSLVNDPDWVESHRVKSRGINPDDSRMLAFQQVTAADSGWYDCLTMGPKNTGVVIESSSRLTVMEVPLSVNTDTNEVEDLPGEDAEKEANSLDGSAGSYNETEELRAPTFHKPERMHMAQVKPAGNTLRLNCKGEGNPTPNITWYKDGAVPERALGGIQYGQWTMKLQDLITADSGNYTCVLCNQLGCINYTFRLDVVERLMHRPIFTTRPQNSTVKLDTNATLMCQVLSDNLAHVAWYKVPTGFNPAEEVEENPYDDKYMVKTNTNSTSPQTLEIANVTYDDEGWYACVAGNNIGFSHSMAYIRVVDSLEPEPVLVRAQHPLMLNVMLGVMFAVFLIAVIITIAMIRRLKREKMKKLLAIENARSAVVKQFIKTVIVEKQNLLELGASSSQQDVGLMMPIVKIEKKTTLASRTSSASMSPMSEYELPLDSEWEFPRNLLVLGKVLGEGAFGKVMQAEGQGILDSGVKTVVAVKMLKEGHTDSEMLDLVSEMEMMKMIGSHINIINLLGCCTQDGPLYVIVEFAPHGNLRDFLRKHRPSSGYEPAIGHCKDKNTLTQKDLVSFAYQVARGMEYLASRRCIHRDLAARNVLVSEDYILKIADFGLARDVHQHDYYRKTTDGRLPVKWMAPEALFQRVYTTQSDVWSYGVLLWEIMTLGGTPYPSVPSVEKLFQLLRSGHRMEKPPCCSLEIYMMMGKCWNYNKDARPTFTELVEELDRILTITANEEYLDLGLPQLDTPETSPENSDASTQFPYLL</sequence>
<feature type="compositionally biased region" description="Acidic residues" evidence="25">
    <location>
        <begin position="355"/>
        <end position="366"/>
    </location>
</feature>
<dbReference type="Gene3D" id="2.60.40.10">
    <property type="entry name" value="Immunoglobulins"/>
    <property type="match status" value="5"/>
</dbReference>
<feature type="domain" description="Protein kinase" evidence="28">
    <location>
        <begin position="720"/>
        <end position="1008"/>
    </location>
</feature>
<evidence type="ECO:0000256" key="21">
    <source>
        <dbReference type="PIRSR" id="PIRSR000615-2"/>
    </source>
</evidence>
<evidence type="ECO:0000256" key="22">
    <source>
        <dbReference type="PIRSR" id="PIRSR000615-3"/>
    </source>
</evidence>
<keyword evidence="6 27" id="KW-0732">Signal</keyword>
<evidence type="ECO:0000313" key="31">
    <source>
        <dbReference type="Proteomes" id="UP000494165"/>
    </source>
</evidence>
<dbReference type="Pfam" id="PF13927">
    <property type="entry name" value="Ig_3"/>
    <property type="match status" value="2"/>
</dbReference>
<dbReference type="SMART" id="SM00409">
    <property type="entry name" value="IG"/>
    <property type="match status" value="5"/>
</dbReference>